<feature type="compositionally biased region" description="Gly residues" evidence="6">
    <location>
        <begin position="48"/>
        <end position="59"/>
    </location>
</feature>
<dbReference type="GO" id="GO:0031410">
    <property type="term" value="C:cytoplasmic vesicle"/>
    <property type="evidence" value="ECO:0007669"/>
    <property type="project" value="UniProtKB-KW"/>
</dbReference>
<keyword evidence="2" id="KW-0479">Metal-binding</keyword>
<feature type="compositionally biased region" description="Polar residues" evidence="6">
    <location>
        <begin position="692"/>
        <end position="707"/>
    </location>
</feature>
<evidence type="ECO:0000259" key="7">
    <source>
        <dbReference type="Pfam" id="PF16158"/>
    </source>
</evidence>
<feature type="domain" description="Nbr1 FW" evidence="7">
    <location>
        <begin position="261"/>
        <end position="361"/>
    </location>
</feature>
<organism evidence="8">
    <name type="scientific">Tetraodon nigroviridis</name>
    <name type="common">Spotted green pufferfish</name>
    <name type="synonym">Chelonodon nigroviridis</name>
    <dbReference type="NCBI Taxonomy" id="99883"/>
    <lineage>
        <taxon>Eukaryota</taxon>
        <taxon>Metazoa</taxon>
        <taxon>Chordata</taxon>
        <taxon>Craniata</taxon>
        <taxon>Vertebrata</taxon>
        <taxon>Euteleostomi</taxon>
        <taxon>Actinopterygii</taxon>
        <taxon>Neopterygii</taxon>
        <taxon>Teleostei</taxon>
        <taxon>Neoteleostei</taxon>
        <taxon>Acanthomorphata</taxon>
        <taxon>Eupercaria</taxon>
        <taxon>Tetraodontiformes</taxon>
        <taxon>Tetradontoidea</taxon>
        <taxon>Tetraodontidae</taxon>
        <taxon>Tetraodon</taxon>
    </lineage>
</organism>
<keyword evidence="3" id="KW-0863">Zinc-finger</keyword>
<dbReference type="Gene3D" id="2.60.40.10">
    <property type="entry name" value="Immunoglobulins"/>
    <property type="match status" value="1"/>
</dbReference>
<keyword evidence="5" id="KW-0968">Cytoplasmic vesicle</keyword>
<evidence type="ECO:0000256" key="5">
    <source>
        <dbReference type="ARBA" id="ARBA00023329"/>
    </source>
</evidence>
<dbReference type="EMBL" id="CAAE01009468">
    <property type="protein sequence ID" value="CAF92012.1"/>
    <property type="molecule type" value="Genomic_DNA"/>
</dbReference>
<feature type="region of interest" description="Disordered" evidence="6">
    <location>
        <begin position="829"/>
        <end position="882"/>
    </location>
</feature>
<evidence type="ECO:0000256" key="1">
    <source>
        <dbReference type="ARBA" id="ARBA00004419"/>
    </source>
</evidence>
<gene>
    <name evidence="8" type="ORF">GSTENG00007040001</name>
</gene>
<evidence type="ECO:0000256" key="4">
    <source>
        <dbReference type="ARBA" id="ARBA00022833"/>
    </source>
</evidence>
<comment type="caution">
    <text evidence="8">The sequence shown here is derived from an EMBL/GenBank/DDBJ whole genome shotgun (WGS) entry which is preliminary data.</text>
</comment>
<evidence type="ECO:0000313" key="8">
    <source>
        <dbReference type="EMBL" id="CAF92012.1"/>
    </source>
</evidence>
<accession>Q4T520</accession>
<feature type="compositionally biased region" description="Polar residues" evidence="6">
    <location>
        <begin position="524"/>
        <end position="533"/>
    </location>
</feature>
<reference evidence="8" key="1">
    <citation type="journal article" date="2004" name="Nature">
        <title>Genome duplication in the teleost fish Tetraodon nigroviridis reveals the early vertebrate proto-karyotype.</title>
        <authorList>
            <person name="Jaillon O."/>
            <person name="Aury J.-M."/>
            <person name="Brunet F."/>
            <person name="Petit J.-L."/>
            <person name="Stange-Thomann N."/>
            <person name="Mauceli E."/>
            <person name="Bouneau L."/>
            <person name="Fischer C."/>
            <person name="Ozouf-Costaz C."/>
            <person name="Bernot A."/>
            <person name="Nicaud S."/>
            <person name="Jaffe D."/>
            <person name="Fisher S."/>
            <person name="Lutfalla G."/>
            <person name="Dossat C."/>
            <person name="Segurens B."/>
            <person name="Dasilva C."/>
            <person name="Salanoubat M."/>
            <person name="Levy M."/>
            <person name="Boudet N."/>
            <person name="Castellano S."/>
            <person name="Anthouard V."/>
            <person name="Jubin C."/>
            <person name="Castelli V."/>
            <person name="Katinka M."/>
            <person name="Vacherie B."/>
            <person name="Biemont C."/>
            <person name="Skalli Z."/>
            <person name="Cattolico L."/>
            <person name="Poulain J."/>
            <person name="De Berardinis V."/>
            <person name="Cruaud C."/>
            <person name="Duprat S."/>
            <person name="Brottier P."/>
            <person name="Coutanceau J.-P."/>
            <person name="Gouzy J."/>
            <person name="Parra G."/>
            <person name="Lardier G."/>
            <person name="Chapple C."/>
            <person name="McKernan K.J."/>
            <person name="McEwan P."/>
            <person name="Bosak S."/>
            <person name="Kellis M."/>
            <person name="Volff J.-N."/>
            <person name="Guigo R."/>
            <person name="Zody M.C."/>
            <person name="Mesirov J."/>
            <person name="Lindblad-Toh K."/>
            <person name="Birren B."/>
            <person name="Nusbaum C."/>
            <person name="Kahn D."/>
            <person name="Robinson-Rechavi M."/>
            <person name="Laudet V."/>
            <person name="Schachter V."/>
            <person name="Quetier F."/>
            <person name="Saurin W."/>
            <person name="Scarpelli C."/>
            <person name="Wincker P."/>
            <person name="Lander E.S."/>
            <person name="Weissenbach J."/>
            <person name="Roest Crollius H."/>
        </authorList>
    </citation>
    <scope>NUCLEOTIDE SEQUENCE [LARGE SCALE GENOMIC DNA]</scope>
</reference>
<dbReference type="GO" id="GO:0000407">
    <property type="term" value="C:phagophore assembly site"/>
    <property type="evidence" value="ECO:0007669"/>
    <property type="project" value="TreeGrafter"/>
</dbReference>
<dbReference type="InterPro" id="IPR032350">
    <property type="entry name" value="Nbr1_FW"/>
</dbReference>
<protein>
    <submittedName>
        <fullName evidence="8">(spotted green pufferfish) hypothetical protein</fullName>
    </submittedName>
</protein>
<feature type="region of interest" description="Disordered" evidence="6">
    <location>
        <begin position="647"/>
        <end position="715"/>
    </location>
</feature>
<evidence type="ECO:0000256" key="6">
    <source>
        <dbReference type="SAM" id="MobiDB-lite"/>
    </source>
</evidence>
<reference evidence="8" key="2">
    <citation type="submission" date="2004-02" db="EMBL/GenBank/DDBJ databases">
        <authorList>
            <consortium name="Genoscope"/>
            <consortium name="Whitehead Institute Centre for Genome Research"/>
        </authorList>
    </citation>
    <scope>NUCLEOTIDE SEQUENCE</scope>
</reference>
<dbReference type="AlphaFoldDB" id="Q4T520"/>
<feature type="non-terminal residue" evidence="8">
    <location>
        <position position="1"/>
    </location>
</feature>
<feature type="compositionally biased region" description="Polar residues" evidence="6">
    <location>
        <begin position="223"/>
        <end position="237"/>
    </location>
</feature>
<feature type="compositionally biased region" description="Basic and acidic residues" evidence="6">
    <location>
        <begin position="213"/>
        <end position="222"/>
    </location>
</feature>
<dbReference type="InterPro" id="IPR013783">
    <property type="entry name" value="Ig-like_fold"/>
</dbReference>
<feature type="region of interest" description="Disordered" evidence="6">
    <location>
        <begin position="582"/>
        <end position="627"/>
    </location>
</feature>
<feature type="compositionally biased region" description="Low complexity" evidence="6">
    <location>
        <begin position="71"/>
        <end position="88"/>
    </location>
</feature>
<dbReference type="CDD" id="cd14947">
    <property type="entry name" value="NBR1_like"/>
    <property type="match status" value="1"/>
</dbReference>
<dbReference type="Pfam" id="PF16158">
    <property type="entry name" value="N_BRCA1_IG"/>
    <property type="match status" value="1"/>
</dbReference>
<proteinExistence type="predicted"/>
<feature type="region of interest" description="Disordered" evidence="6">
    <location>
        <begin position="48"/>
        <end position="88"/>
    </location>
</feature>
<keyword evidence="4" id="KW-0862">Zinc</keyword>
<dbReference type="GO" id="GO:0008270">
    <property type="term" value="F:zinc ion binding"/>
    <property type="evidence" value="ECO:0007669"/>
    <property type="project" value="UniProtKB-KW"/>
</dbReference>
<feature type="region of interest" description="Disordered" evidence="6">
    <location>
        <begin position="213"/>
        <end position="245"/>
    </location>
</feature>
<dbReference type="OrthoDB" id="661148at2759"/>
<comment type="subcellular location">
    <subcellularLocation>
        <location evidence="1">Cytoplasmic vesicle</location>
        <location evidence="1">Autophagosome</location>
    </subcellularLocation>
</comment>
<feature type="region of interest" description="Disordered" evidence="6">
    <location>
        <begin position="480"/>
        <end position="542"/>
    </location>
</feature>
<evidence type="ECO:0000256" key="2">
    <source>
        <dbReference type="ARBA" id="ARBA00022723"/>
    </source>
</evidence>
<dbReference type="GO" id="GO:0043130">
    <property type="term" value="F:ubiquitin binding"/>
    <property type="evidence" value="ECO:0007669"/>
    <property type="project" value="TreeGrafter"/>
</dbReference>
<dbReference type="FunFam" id="2.60.40.10:FF:000199">
    <property type="entry name" value="next to BRCA1 gene 1 protein-like"/>
    <property type="match status" value="1"/>
</dbReference>
<sequence length="909" mass="97083">EDKTPPAWFTSYMEKFKDQVVREAVEKICREFSGQCCIHKPLGGGPGAGAGGAGRGEAVGGAEAQQVPEVSSSTLPGAPSSSTPPCSSCRGQTTGGGYQCRFLTPTAQLSFSFPLVLLSVCTSCTLCEPCSFSHDPSHNLVRARTPLSIPEHGSPAPDHSRYFTFIPSDVSFYRRGDRSFRKAEKQRLKAEKRLLKAEVKEIRKQLRMERRGIQWSSSHREGSSSPVLLQPRATQHNSPERPKRPCPLVVPAMMAAFLDENLPDGTRLRPGTKFIKYWKMRNTGTVSWNADTKLKFMWGNLAVGSGDRWREVSVPFLQPGQVGIVNVALVAPSVEGSYTSHWRLAHAGEQFGPRVWCSIVVDPLAPAPVMADGILVSPCVTPQDLLSFELLDINIVQELENVPNNTPADRTPCISPLPQDGHLQDKGSPSLGLIQEESEVINSIMGSSADGGGVPAQEEGEDDISGTQFVCETVIRSMTLEEAPDHTPPRGPPPGTVVRPAAQGGSASSSYVKKKTVQAEHSPDSSPGMSKSALNPPATLKASLPSPLKASLPAPLSVALTLGPGPSSAPVPLHVAPGAATLQGRQSAADGGKSHNETEKTQQVEKEKDKEEKRDGPRSRSSSTSSEDYIIILPDCFDTSRPLGESMYSSALSQPGDVPAKTSADAETPSPDQSAATGEEVGGAGVLPRTGVSGSSSANDMLCTSQTLDDEPLTPEVVAPPTAVVTPRHRQLRLKMLKRQRTTPKTPGLQADVRVRVQRAPLHRNGANGAALCLLRHPGITRGLMKGALSVAASAYKALFTGQGPTQVSRRAAAALLCRFPLSAHEPTLSAASGGRLHPGHHDGGAGGDGLRGPAPEPTPAEQVQLQPAGRRQRARSDERQRLVLHPLLKRERWEEAGAEEEFDLKLLF</sequence>
<dbReference type="PANTHER" id="PTHR20930">
    <property type="entry name" value="OVARIAN CARCINOMA ANTIGEN CA125-RELATED"/>
    <property type="match status" value="1"/>
</dbReference>
<dbReference type="GO" id="GO:0016236">
    <property type="term" value="P:macroautophagy"/>
    <property type="evidence" value="ECO:0007669"/>
    <property type="project" value="TreeGrafter"/>
</dbReference>
<dbReference type="PANTHER" id="PTHR20930:SF5">
    <property type="entry name" value="NEXT TO BRCA1 GENE 1 PROTEIN ISOFORM X2"/>
    <property type="match status" value="1"/>
</dbReference>
<feature type="compositionally biased region" description="Basic and acidic residues" evidence="6">
    <location>
        <begin position="592"/>
        <end position="618"/>
    </location>
</feature>
<dbReference type="GO" id="GO:0005776">
    <property type="term" value="C:autophagosome"/>
    <property type="evidence" value="ECO:0007669"/>
    <property type="project" value="UniProtKB-SubCell"/>
</dbReference>
<feature type="region of interest" description="Disordered" evidence="6">
    <location>
        <begin position="446"/>
        <end position="466"/>
    </location>
</feature>
<evidence type="ECO:0000256" key="3">
    <source>
        <dbReference type="ARBA" id="ARBA00022771"/>
    </source>
</evidence>
<name>Q4T520_TETNG</name>
<dbReference type="KEGG" id="tng:GSTEN00007040G001"/>